<dbReference type="AlphaFoldDB" id="A0A914AQM6"/>
<dbReference type="SUPFAM" id="SSF48726">
    <property type="entry name" value="Immunoglobulin"/>
    <property type="match status" value="1"/>
</dbReference>
<dbReference type="RefSeq" id="XP_038065948.1">
    <property type="nucleotide sequence ID" value="XM_038210020.1"/>
</dbReference>
<keyword evidence="5" id="KW-1185">Reference proteome</keyword>
<keyword evidence="2" id="KW-0732">Signal</keyword>
<feature type="domain" description="Ig-like" evidence="3">
    <location>
        <begin position="148"/>
        <end position="261"/>
    </location>
</feature>
<dbReference type="PROSITE" id="PS50835">
    <property type="entry name" value="IG_LIKE"/>
    <property type="match status" value="1"/>
</dbReference>
<dbReference type="InterPro" id="IPR003599">
    <property type="entry name" value="Ig_sub"/>
</dbReference>
<evidence type="ECO:0000313" key="4">
    <source>
        <dbReference type="EnsemblMetazoa" id="XP_038065948.1"/>
    </source>
</evidence>
<feature type="compositionally biased region" description="Polar residues" evidence="1">
    <location>
        <begin position="213"/>
        <end position="223"/>
    </location>
</feature>
<dbReference type="InterPro" id="IPR007110">
    <property type="entry name" value="Ig-like_dom"/>
</dbReference>
<dbReference type="InterPro" id="IPR036179">
    <property type="entry name" value="Ig-like_dom_sf"/>
</dbReference>
<dbReference type="OMA" id="TPREVEW"/>
<dbReference type="OrthoDB" id="10055806at2759"/>
<evidence type="ECO:0000313" key="5">
    <source>
        <dbReference type="Proteomes" id="UP000887568"/>
    </source>
</evidence>
<feature type="signal peptide" evidence="2">
    <location>
        <begin position="1"/>
        <end position="33"/>
    </location>
</feature>
<sequence length="297" mass="31988">MIMNMRSWGIYQIRDVCLLFMVVAITRVKDVEAQSSTLDGPSWVDKDGNAIFTCTPIGGGTLRGVEWRNSSLEETSDINNADTIIQYIVGSAPVNRDPSHYAFDSTDPGNPMTVQSVTLDDESTYWCRLNIQGTGDVDKNTQMRVRVPVDNTTMYMSYNGSTYTGNEGNIDILGGTKDVPFNCTAPGIKPGATVFVWTLDGSPVPSTGPPTQSPNGTNDKLTDSTSTVILDIPDDVTKPLGLCCATTNRQDGSSETEASICVTLNLIQCGAGSILYRLDVILACLALAAVYMFNHGI</sequence>
<evidence type="ECO:0000256" key="1">
    <source>
        <dbReference type="SAM" id="MobiDB-lite"/>
    </source>
</evidence>
<reference evidence="4" key="1">
    <citation type="submission" date="2022-11" db="UniProtKB">
        <authorList>
            <consortium name="EnsemblMetazoa"/>
        </authorList>
    </citation>
    <scope>IDENTIFICATION</scope>
</reference>
<name>A0A914AQM6_PATMI</name>
<proteinExistence type="predicted"/>
<feature type="region of interest" description="Disordered" evidence="1">
    <location>
        <begin position="203"/>
        <end position="223"/>
    </location>
</feature>
<evidence type="ECO:0000259" key="3">
    <source>
        <dbReference type="PROSITE" id="PS50835"/>
    </source>
</evidence>
<dbReference type="EnsemblMetazoa" id="XM_038210020.1">
    <property type="protein sequence ID" value="XP_038065948.1"/>
    <property type="gene ID" value="LOC119736032"/>
</dbReference>
<evidence type="ECO:0000256" key="2">
    <source>
        <dbReference type="SAM" id="SignalP"/>
    </source>
</evidence>
<dbReference type="Proteomes" id="UP000887568">
    <property type="component" value="Unplaced"/>
</dbReference>
<accession>A0A914AQM6</accession>
<dbReference type="GeneID" id="119736032"/>
<protein>
    <recommendedName>
        <fullName evidence="3">Ig-like domain-containing protein</fullName>
    </recommendedName>
</protein>
<feature type="chain" id="PRO_5037915492" description="Ig-like domain-containing protein" evidence="2">
    <location>
        <begin position="34"/>
        <end position="297"/>
    </location>
</feature>
<dbReference type="SMART" id="SM00409">
    <property type="entry name" value="IG"/>
    <property type="match status" value="1"/>
</dbReference>
<organism evidence="4 5">
    <name type="scientific">Patiria miniata</name>
    <name type="common">Bat star</name>
    <name type="synonym">Asterina miniata</name>
    <dbReference type="NCBI Taxonomy" id="46514"/>
    <lineage>
        <taxon>Eukaryota</taxon>
        <taxon>Metazoa</taxon>
        <taxon>Echinodermata</taxon>
        <taxon>Eleutherozoa</taxon>
        <taxon>Asterozoa</taxon>
        <taxon>Asteroidea</taxon>
        <taxon>Valvatacea</taxon>
        <taxon>Valvatida</taxon>
        <taxon>Asterinidae</taxon>
        <taxon>Patiria</taxon>
    </lineage>
</organism>